<keyword evidence="3" id="KW-1185">Reference proteome</keyword>
<feature type="non-terminal residue" evidence="1">
    <location>
        <position position="1"/>
    </location>
</feature>
<dbReference type="EnsemblMetazoa" id="CapteT99036">
    <property type="protein sequence ID" value="CapteP99036"/>
    <property type="gene ID" value="CapteG99036"/>
</dbReference>
<dbReference type="OrthoDB" id="8936366at2759"/>
<reference evidence="2" key="3">
    <citation type="submission" date="2015-06" db="UniProtKB">
        <authorList>
            <consortium name="EnsemblMetazoa"/>
        </authorList>
    </citation>
    <scope>IDENTIFICATION</scope>
</reference>
<dbReference type="Proteomes" id="UP000014760">
    <property type="component" value="Unassembled WGS sequence"/>
</dbReference>
<gene>
    <name evidence="1" type="ORF">CAPTEDRAFT_99036</name>
</gene>
<name>R7UIC6_CAPTE</name>
<accession>R7UIC6</accession>
<protein>
    <submittedName>
        <fullName evidence="1 2">Uncharacterized protein</fullName>
    </submittedName>
</protein>
<reference evidence="1 3" key="2">
    <citation type="journal article" date="2013" name="Nature">
        <title>Insights into bilaterian evolution from three spiralian genomes.</title>
        <authorList>
            <person name="Simakov O."/>
            <person name="Marletaz F."/>
            <person name="Cho S.J."/>
            <person name="Edsinger-Gonzales E."/>
            <person name="Havlak P."/>
            <person name="Hellsten U."/>
            <person name="Kuo D.H."/>
            <person name="Larsson T."/>
            <person name="Lv J."/>
            <person name="Arendt D."/>
            <person name="Savage R."/>
            <person name="Osoegawa K."/>
            <person name="de Jong P."/>
            <person name="Grimwood J."/>
            <person name="Chapman J.A."/>
            <person name="Shapiro H."/>
            <person name="Aerts A."/>
            <person name="Otillar R.P."/>
            <person name="Terry A.Y."/>
            <person name="Boore J.L."/>
            <person name="Grigoriev I.V."/>
            <person name="Lindberg D.R."/>
            <person name="Seaver E.C."/>
            <person name="Weisblat D.A."/>
            <person name="Putnam N.H."/>
            <person name="Rokhsar D.S."/>
        </authorList>
    </citation>
    <scope>NUCLEOTIDE SEQUENCE</scope>
    <source>
        <strain evidence="1 3">I ESC-2004</strain>
    </source>
</reference>
<proteinExistence type="predicted"/>
<sequence length="73" mass="8126">AGLCTAYDPTRALCATDHFYLEVPFTACNFVKRNVFSFAGPSLFNVLPCSVRSSSSLAIFKQCLKTHLFIQNF</sequence>
<dbReference type="AlphaFoldDB" id="R7UIC6"/>
<organism evidence="1">
    <name type="scientific">Capitella teleta</name>
    <name type="common">Polychaete worm</name>
    <dbReference type="NCBI Taxonomy" id="283909"/>
    <lineage>
        <taxon>Eukaryota</taxon>
        <taxon>Metazoa</taxon>
        <taxon>Spiralia</taxon>
        <taxon>Lophotrochozoa</taxon>
        <taxon>Annelida</taxon>
        <taxon>Polychaeta</taxon>
        <taxon>Sedentaria</taxon>
        <taxon>Scolecida</taxon>
        <taxon>Capitellidae</taxon>
        <taxon>Capitella</taxon>
    </lineage>
</organism>
<dbReference type="EMBL" id="KB303565">
    <property type="protein sequence ID" value="ELU03002.1"/>
    <property type="molecule type" value="Genomic_DNA"/>
</dbReference>
<evidence type="ECO:0000313" key="3">
    <source>
        <dbReference type="Proteomes" id="UP000014760"/>
    </source>
</evidence>
<reference evidence="3" key="1">
    <citation type="submission" date="2012-12" db="EMBL/GenBank/DDBJ databases">
        <authorList>
            <person name="Hellsten U."/>
            <person name="Grimwood J."/>
            <person name="Chapman J.A."/>
            <person name="Shapiro H."/>
            <person name="Aerts A."/>
            <person name="Otillar R.P."/>
            <person name="Terry A.Y."/>
            <person name="Boore J.L."/>
            <person name="Simakov O."/>
            <person name="Marletaz F."/>
            <person name="Cho S.-J."/>
            <person name="Edsinger-Gonzales E."/>
            <person name="Havlak P."/>
            <person name="Kuo D.-H."/>
            <person name="Larsson T."/>
            <person name="Lv J."/>
            <person name="Arendt D."/>
            <person name="Savage R."/>
            <person name="Osoegawa K."/>
            <person name="de Jong P."/>
            <person name="Lindberg D.R."/>
            <person name="Seaver E.C."/>
            <person name="Weisblat D.A."/>
            <person name="Putnam N.H."/>
            <person name="Grigoriev I.V."/>
            <person name="Rokhsar D.S."/>
        </authorList>
    </citation>
    <scope>NUCLEOTIDE SEQUENCE</scope>
    <source>
        <strain evidence="3">I ESC-2004</strain>
    </source>
</reference>
<evidence type="ECO:0000313" key="1">
    <source>
        <dbReference type="EMBL" id="ELU03002.1"/>
    </source>
</evidence>
<evidence type="ECO:0000313" key="2">
    <source>
        <dbReference type="EnsemblMetazoa" id="CapteP99036"/>
    </source>
</evidence>
<dbReference type="EMBL" id="AMQN01024737">
    <property type="status" value="NOT_ANNOTATED_CDS"/>
    <property type="molecule type" value="Genomic_DNA"/>
</dbReference>
<dbReference type="HOGENOM" id="CLU_201521_0_0_1"/>